<evidence type="ECO:0000313" key="2">
    <source>
        <dbReference type="EMBL" id="OJJ25101.1"/>
    </source>
</evidence>
<dbReference type="AlphaFoldDB" id="A0A1L9QQZ6"/>
<dbReference type="InterPro" id="IPR014729">
    <property type="entry name" value="Rossmann-like_a/b/a_fold"/>
</dbReference>
<organism evidence="2 3">
    <name type="scientific">Roseofilum reptotaenium AO1-A</name>
    <dbReference type="NCBI Taxonomy" id="1925591"/>
    <lineage>
        <taxon>Bacteria</taxon>
        <taxon>Bacillati</taxon>
        <taxon>Cyanobacteriota</taxon>
        <taxon>Cyanophyceae</taxon>
        <taxon>Desertifilales</taxon>
        <taxon>Desertifilaceae</taxon>
        <taxon>Roseofilum</taxon>
    </lineage>
</organism>
<evidence type="ECO:0000259" key="1">
    <source>
        <dbReference type="Pfam" id="PF02698"/>
    </source>
</evidence>
<evidence type="ECO:0000313" key="3">
    <source>
        <dbReference type="Proteomes" id="UP000183940"/>
    </source>
</evidence>
<sequence length="241" mass="27345">MMKIWARLGSWVLPRWLLFGTLVGLSLIIVIGSGWAIATSQKLSAASQSPLDAYLMLGGSIRREVHMTQVAKNHPNIPILISQGADDPCIIRLFEVNTAPQNQVWLERCAHSTFENFYYTLPILKQWGVHHVQTITSARHLPRAQWLGQIILGSHGIWMETYTVEEQGIPGNTESSLKTGLDVIRSLIWAGLSQFYQPSCGQFYRLVDSNLQEWIAKKYRCENQWDLRHIFKDMPGIGNGE</sequence>
<dbReference type="Gene3D" id="3.40.50.620">
    <property type="entry name" value="HUPs"/>
    <property type="match status" value="1"/>
</dbReference>
<dbReference type="InterPro" id="IPR003848">
    <property type="entry name" value="DUF218"/>
</dbReference>
<proteinExistence type="predicted"/>
<protein>
    <recommendedName>
        <fullName evidence="1">DUF218 domain-containing protein</fullName>
    </recommendedName>
</protein>
<accession>A0A1L9QQZ6</accession>
<dbReference type="Pfam" id="PF02698">
    <property type="entry name" value="DUF218"/>
    <property type="match status" value="1"/>
</dbReference>
<reference evidence="2" key="1">
    <citation type="submission" date="2016-10" db="EMBL/GenBank/DDBJ databases">
        <title>CRISPR-Cas defence system in Roseofilum reptotaenium: evidence of a bacteriophage-cyanobacterium arms race in the coral black band disease.</title>
        <authorList>
            <person name="Buerger P."/>
            <person name="Wood-Charlson E.M."/>
            <person name="Weynberg K.D."/>
            <person name="Willis B."/>
            <person name="Van Oppen M.J."/>
        </authorList>
    </citation>
    <scope>NUCLEOTIDE SEQUENCE [LARGE SCALE GENOMIC DNA]</scope>
    <source>
        <strain evidence="2">AO1-A</strain>
    </source>
</reference>
<gene>
    <name evidence="2" type="ORF">BI308_12980</name>
</gene>
<feature type="domain" description="DUF218" evidence="1">
    <location>
        <begin position="28"/>
        <end position="150"/>
    </location>
</feature>
<dbReference type="Proteomes" id="UP000183940">
    <property type="component" value="Unassembled WGS sequence"/>
</dbReference>
<dbReference type="STRING" id="1925591.BI308_12980"/>
<keyword evidence="3" id="KW-1185">Reference proteome</keyword>
<dbReference type="EMBL" id="MLAW01000021">
    <property type="protein sequence ID" value="OJJ25101.1"/>
    <property type="molecule type" value="Genomic_DNA"/>
</dbReference>
<name>A0A1L9QQZ6_9CYAN</name>
<comment type="caution">
    <text evidence="2">The sequence shown here is derived from an EMBL/GenBank/DDBJ whole genome shotgun (WGS) entry which is preliminary data.</text>
</comment>